<keyword evidence="3" id="KW-1185">Reference proteome</keyword>
<protein>
    <submittedName>
        <fullName evidence="2">Type VI secretion system VasI family protein</fullName>
    </submittedName>
</protein>
<proteinExistence type="predicted"/>
<dbReference type="Pfam" id="PF11319">
    <property type="entry name" value="VasI"/>
    <property type="match status" value="1"/>
</dbReference>
<accession>A0ABS4EPB4</accession>
<feature type="signal peptide" evidence="1">
    <location>
        <begin position="1"/>
        <end position="21"/>
    </location>
</feature>
<feature type="chain" id="PRO_5046699809" evidence="1">
    <location>
        <begin position="22"/>
        <end position="208"/>
    </location>
</feature>
<evidence type="ECO:0000313" key="2">
    <source>
        <dbReference type="EMBL" id="MBP1859784.1"/>
    </source>
</evidence>
<sequence length="208" mass="22770">MNIGFAVATSFLVLSVAPAFAQQDAKACSLIEDSLQRLTCFDKLFPRDATITAPTKEAEAGPAVSSASPWQIKEEKSPLDDSVVYTAGLTPKDVSTSGVGTAEMFLLLRCSENTTSVIFTTSMFMISENPTVTVRVGEDKAETSRWNRSTNYKAVGLWSGAEAIPFMKLLKDRTRLAVRIQDNDRVDAEFDLADVGAPIAKIREYCKW</sequence>
<keyword evidence="1" id="KW-0732">Signal</keyword>
<organism evidence="2 3">
    <name type="scientific">Rhizobium herbae</name>
    <dbReference type="NCBI Taxonomy" id="508661"/>
    <lineage>
        <taxon>Bacteria</taxon>
        <taxon>Pseudomonadati</taxon>
        <taxon>Pseudomonadota</taxon>
        <taxon>Alphaproteobacteria</taxon>
        <taxon>Hyphomicrobiales</taxon>
        <taxon>Rhizobiaceae</taxon>
        <taxon>Rhizobium/Agrobacterium group</taxon>
        <taxon>Rhizobium</taxon>
    </lineage>
</organism>
<evidence type="ECO:0000313" key="3">
    <source>
        <dbReference type="Proteomes" id="UP000823786"/>
    </source>
</evidence>
<dbReference type="RefSeq" id="WP_209853792.1">
    <property type="nucleotide sequence ID" value="NZ_JAGGJV010000005.1"/>
</dbReference>
<dbReference type="Proteomes" id="UP000823786">
    <property type="component" value="Unassembled WGS sequence"/>
</dbReference>
<name>A0ABS4EPB4_9HYPH</name>
<dbReference type="EMBL" id="JAGGJV010000005">
    <property type="protein sequence ID" value="MBP1859784.1"/>
    <property type="molecule type" value="Genomic_DNA"/>
</dbReference>
<reference evidence="2 3" key="1">
    <citation type="submission" date="2021-03" db="EMBL/GenBank/DDBJ databases">
        <title>Genomic Encyclopedia of Type Strains, Phase IV (KMG-IV): sequencing the most valuable type-strain genomes for metagenomic binning, comparative biology and taxonomic classification.</title>
        <authorList>
            <person name="Goeker M."/>
        </authorList>
    </citation>
    <scope>NUCLEOTIDE SEQUENCE [LARGE SCALE GENOMIC DNA]</scope>
    <source>
        <strain evidence="2 3">DSM 26427</strain>
    </source>
</reference>
<gene>
    <name evidence="2" type="ORF">J2Z75_003301</name>
</gene>
<evidence type="ECO:0000256" key="1">
    <source>
        <dbReference type="SAM" id="SignalP"/>
    </source>
</evidence>
<comment type="caution">
    <text evidence="2">The sequence shown here is derived from an EMBL/GenBank/DDBJ whole genome shotgun (WGS) entry which is preliminary data.</text>
</comment>
<dbReference type="InterPro" id="IPR017738">
    <property type="entry name" value="T6SS-assoc_VCA0118"/>
</dbReference>